<dbReference type="AlphaFoldDB" id="A0A8J5MRX3"/>
<feature type="region of interest" description="Disordered" evidence="1">
    <location>
        <begin position="136"/>
        <end position="241"/>
    </location>
</feature>
<keyword evidence="2" id="KW-0472">Membrane</keyword>
<feature type="compositionally biased region" description="Low complexity" evidence="1">
    <location>
        <begin position="689"/>
        <end position="702"/>
    </location>
</feature>
<feature type="compositionally biased region" description="Low complexity" evidence="1">
    <location>
        <begin position="28"/>
        <end position="45"/>
    </location>
</feature>
<evidence type="ECO:0000313" key="3">
    <source>
        <dbReference type="EMBL" id="KAG7161197.1"/>
    </source>
</evidence>
<organism evidence="3 4">
    <name type="scientific">Homarus americanus</name>
    <name type="common">American lobster</name>
    <dbReference type="NCBI Taxonomy" id="6706"/>
    <lineage>
        <taxon>Eukaryota</taxon>
        <taxon>Metazoa</taxon>
        <taxon>Ecdysozoa</taxon>
        <taxon>Arthropoda</taxon>
        <taxon>Crustacea</taxon>
        <taxon>Multicrustacea</taxon>
        <taxon>Malacostraca</taxon>
        <taxon>Eumalacostraca</taxon>
        <taxon>Eucarida</taxon>
        <taxon>Decapoda</taxon>
        <taxon>Pleocyemata</taxon>
        <taxon>Astacidea</taxon>
        <taxon>Nephropoidea</taxon>
        <taxon>Nephropidae</taxon>
        <taxon>Homarus</taxon>
    </lineage>
</organism>
<dbReference type="PANTHER" id="PTHR48125">
    <property type="entry name" value="LP07818P1"/>
    <property type="match status" value="1"/>
</dbReference>
<feature type="compositionally biased region" description="Pro residues" evidence="1">
    <location>
        <begin position="535"/>
        <end position="580"/>
    </location>
</feature>
<feature type="region of interest" description="Disordered" evidence="1">
    <location>
        <begin position="671"/>
        <end position="704"/>
    </location>
</feature>
<evidence type="ECO:0000313" key="4">
    <source>
        <dbReference type="Proteomes" id="UP000747542"/>
    </source>
</evidence>
<dbReference type="Proteomes" id="UP000747542">
    <property type="component" value="Unassembled WGS sequence"/>
</dbReference>
<gene>
    <name evidence="3" type="primary">Lwa-L3</name>
    <name evidence="3" type="ORF">Hamer_G016249</name>
</gene>
<feature type="region of interest" description="Disordered" evidence="1">
    <location>
        <begin position="528"/>
        <end position="583"/>
    </location>
</feature>
<comment type="caution">
    <text evidence="3">The sequence shown here is derived from an EMBL/GenBank/DDBJ whole genome shotgun (WGS) entry which is preliminary data.</text>
</comment>
<feature type="region of interest" description="Disordered" evidence="1">
    <location>
        <begin position="746"/>
        <end position="767"/>
    </location>
</feature>
<feature type="transmembrane region" description="Helical" evidence="2">
    <location>
        <begin position="591"/>
        <end position="610"/>
    </location>
</feature>
<keyword evidence="2" id="KW-1133">Transmembrane helix</keyword>
<dbReference type="GO" id="GO:0007218">
    <property type="term" value="P:neuropeptide signaling pathway"/>
    <property type="evidence" value="ECO:0007669"/>
    <property type="project" value="UniProtKB-KW"/>
</dbReference>
<protein>
    <submittedName>
        <fullName evidence="3">LWamide neuropeptides-like 3</fullName>
    </submittedName>
</protein>
<dbReference type="EMBL" id="JAHLQT010029607">
    <property type="protein sequence ID" value="KAG7161197.1"/>
    <property type="molecule type" value="Genomic_DNA"/>
</dbReference>
<feature type="region of interest" description="Disordered" evidence="1">
    <location>
        <begin position="1"/>
        <end position="45"/>
    </location>
</feature>
<reference evidence="3" key="1">
    <citation type="journal article" date="2021" name="Sci. Adv.">
        <title>The American lobster genome reveals insights on longevity, neural, and immune adaptations.</title>
        <authorList>
            <person name="Polinski J.M."/>
            <person name="Zimin A.V."/>
            <person name="Clark K.F."/>
            <person name="Kohn A.B."/>
            <person name="Sadowski N."/>
            <person name="Timp W."/>
            <person name="Ptitsyn A."/>
            <person name="Khanna P."/>
            <person name="Romanova D.Y."/>
            <person name="Williams P."/>
            <person name="Greenwood S.J."/>
            <person name="Moroz L.L."/>
            <person name="Walt D.R."/>
            <person name="Bodnar A.G."/>
        </authorList>
    </citation>
    <scope>NUCLEOTIDE SEQUENCE</scope>
    <source>
        <strain evidence="3">GMGI-L3</strain>
    </source>
</reference>
<keyword evidence="2" id="KW-0812">Transmembrane</keyword>
<feature type="compositionally biased region" description="Basic and acidic residues" evidence="1">
    <location>
        <begin position="157"/>
        <end position="239"/>
    </location>
</feature>
<sequence length="767" mass="81543">MAAPDPSTPSGGGGGVNSAKDVYGGGDSNTNSSNSNSSSNSSSSSEPVVVCPWSQGLVAVYTLNTSSTTTWFLPYDALTWQRFLHHQELHFPSGVSAVIASWCGRLRDALWLLTSSVTPTTTPSALMNGRGTTVTLEDTRGNTATPEDIHGNTATLEDTHGADATREGTHGTDATREGTHGTDATREGTHGTDATREGTHGTDATREGTHGTDATREGTHGTDATREGTHGTDATREGTHGTIARQTLWKLDHNGKWSALDVVPGKEDIQYRHRSILRRWSDNRGDLFFLQELVPPRDSGTSRTSFTEQEEGGPRSGLRVVKFDTVSGRRTVLPFHHHPARGVWVPGPSGELYSIFTDSRGSWVNTFNYYTGSVVSRDSSPHLPIHIDDNNLLVMIDGTVYNTIPACSSQVLHDAHTEDSVVAGINLYHLILSGQCSQSNTLTATLQDSIAARASTSRHGSLTHDLPNIQAIVGGNRGGGGGNVSSSPLPVGQSPGLSHQADQGGTIFVTDGKQFHLLALVYLTHPAQPNQNPIQPNPTPTQPTPTQPTPPSPTQPNPNPPQPTPIPTNPIPTNPIPNPTQPDLNHTNNSIIFFSLSLSIFALVGIIIFVRRCPLTHELVDGREERGKPPSPLPVLYSIVSDDPAYETSTNNSPCPSYNALYDATVTTTAADTTPSATTPNGGTPNYMTPSSTTPTGLSPSTAARHTITPATFPRDPISYAITNTASDAITIATNNAFTKYLTNSVSDPTNIDSNSTLNTSTSTTQF</sequence>
<evidence type="ECO:0000256" key="1">
    <source>
        <dbReference type="SAM" id="MobiDB-lite"/>
    </source>
</evidence>
<evidence type="ECO:0000256" key="2">
    <source>
        <dbReference type="SAM" id="Phobius"/>
    </source>
</evidence>
<feature type="compositionally biased region" description="Polar residues" evidence="1">
    <location>
        <begin position="136"/>
        <end position="145"/>
    </location>
</feature>
<keyword evidence="3" id="KW-0527">Neuropeptide</keyword>
<proteinExistence type="predicted"/>
<name>A0A8J5MRX3_HOMAM</name>
<accession>A0A8J5MRX3</accession>
<feature type="region of interest" description="Disordered" evidence="1">
    <location>
        <begin position="472"/>
        <end position="504"/>
    </location>
</feature>
<feature type="compositionally biased region" description="Low complexity" evidence="1">
    <location>
        <begin position="750"/>
        <end position="767"/>
    </location>
</feature>
<keyword evidence="4" id="KW-1185">Reference proteome</keyword>
<dbReference type="PANTHER" id="PTHR48125:SF12">
    <property type="entry name" value="AT HOOK TRANSCRIPTION FACTOR FAMILY-RELATED"/>
    <property type="match status" value="1"/>
</dbReference>